<dbReference type="Pfam" id="PF00072">
    <property type="entry name" value="Response_reg"/>
    <property type="match status" value="1"/>
</dbReference>
<keyword evidence="1" id="KW-0597">Phosphoprotein</keyword>
<protein>
    <recommendedName>
        <fullName evidence="2">Response regulatory domain-containing protein</fullName>
    </recommendedName>
</protein>
<organism evidence="3">
    <name type="scientific">marine sediment metagenome</name>
    <dbReference type="NCBI Taxonomy" id="412755"/>
    <lineage>
        <taxon>unclassified sequences</taxon>
        <taxon>metagenomes</taxon>
        <taxon>ecological metagenomes</taxon>
    </lineage>
</organism>
<evidence type="ECO:0000256" key="1">
    <source>
        <dbReference type="ARBA" id="ARBA00022553"/>
    </source>
</evidence>
<proteinExistence type="predicted"/>
<dbReference type="EMBL" id="BARS01053688">
    <property type="protein sequence ID" value="GAG53021.1"/>
    <property type="molecule type" value="Genomic_DNA"/>
</dbReference>
<feature type="domain" description="Response regulatory" evidence="2">
    <location>
        <begin position="14"/>
        <end position="135"/>
    </location>
</feature>
<dbReference type="AlphaFoldDB" id="X0ZYC1"/>
<reference evidence="3" key="1">
    <citation type="journal article" date="2014" name="Front. Microbiol.">
        <title>High frequency of phylogenetically diverse reductive dehalogenase-homologous genes in deep subseafloor sedimentary metagenomes.</title>
        <authorList>
            <person name="Kawai M."/>
            <person name="Futagami T."/>
            <person name="Toyoda A."/>
            <person name="Takaki Y."/>
            <person name="Nishi S."/>
            <person name="Hori S."/>
            <person name="Arai W."/>
            <person name="Tsubouchi T."/>
            <person name="Morono Y."/>
            <person name="Uchiyama I."/>
            <person name="Ito T."/>
            <person name="Fujiyama A."/>
            <person name="Inagaki F."/>
            <person name="Takami H."/>
        </authorList>
    </citation>
    <scope>NUCLEOTIDE SEQUENCE</scope>
    <source>
        <strain evidence="3">Expedition CK06-06</strain>
    </source>
</reference>
<dbReference type="InterPro" id="IPR011006">
    <property type="entry name" value="CheY-like_superfamily"/>
</dbReference>
<dbReference type="PROSITE" id="PS50110">
    <property type="entry name" value="RESPONSE_REGULATORY"/>
    <property type="match status" value="2"/>
</dbReference>
<dbReference type="SMART" id="SM00448">
    <property type="entry name" value="REC"/>
    <property type="match status" value="2"/>
</dbReference>
<dbReference type="PANTHER" id="PTHR45339">
    <property type="entry name" value="HYBRID SIGNAL TRANSDUCTION HISTIDINE KINASE J"/>
    <property type="match status" value="1"/>
</dbReference>
<gene>
    <name evidence="3" type="ORF">S01H1_79615</name>
</gene>
<dbReference type="InterPro" id="IPR001789">
    <property type="entry name" value="Sig_transdc_resp-reg_receiver"/>
</dbReference>
<dbReference type="Gene3D" id="3.40.50.2300">
    <property type="match status" value="2"/>
</dbReference>
<evidence type="ECO:0000313" key="3">
    <source>
        <dbReference type="EMBL" id="GAG53021.1"/>
    </source>
</evidence>
<comment type="caution">
    <text evidence="3">The sequence shown here is derived from an EMBL/GenBank/DDBJ whole genome shotgun (WGS) entry which is preliminary data.</text>
</comment>
<feature type="non-terminal residue" evidence="3">
    <location>
        <position position="1"/>
    </location>
</feature>
<dbReference type="CDD" id="cd17546">
    <property type="entry name" value="REC_hyHK_CKI1_RcsC-like"/>
    <property type="match status" value="1"/>
</dbReference>
<dbReference type="GO" id="GO:0000160">
    <property type="term" value="P:phosphorelay signal transduction system"/>
    <property type="evidence" value="ECO:0007669"/>
    <property type="project" value="InterPro"/>
</dbReference>
<evidence type="ECO:0000259" key="2">
    <source>
        <dbReference type="PROSITE" id="PS50110"/>
    </source>
</evidence>
<feature type="non-terminal residue" evidence="3">
    <location>
        <position position="224"/>
    </location>
</feature>
<accession>X0ZYC1</accession>
<dbReference type="PANTHER" id="PTHR45339:SF3">
    <property type="entry name" value="HISTIDINE KINASE"/>
    <property type="match status" value="1"/>
</dbReference>
<sequence>AHGRAQPEELRGLRVLIVHGSPASRRTLERLLAGLQMKPVCVDRGDRALDEMKQAEKAGKPFALAVIAGSLPDMDAFMLAEQTRQEPALAGTVLVITSGAGLRGDAARCQELRIAAYLTEPMQPYVLREAVLAALAARDEERPAGLITRHSLRKGRRPLRILLAEDNPVNQEHIVLVLAKQGHEVVTVENGREALSALEREWFDLVLMDVQMPEMNGLEAAAAI</sequence>
<feature type="domain" description="Response regulatory" evidence="2">
    <location>
        <begin position="160"/>
        <end position="224"/>
    </location>
</feature>
<dbReference type="SUPFAM" id="SSF52172">
    <property type="entry name" value="CheY-like"/>
    <property type="match status" value="2"/>
</dbReference>
<name>X0ZYC1_9ZZZZ</name>